<dbReference type="RefSeq" id="XP_013349931.1">
    <property type="nucleotide sequence ID" value="XM_013494477.1"/>
</dbReference>
<evidence type="ECO:0000313" key="1">
    <source>
        <dbReference type="EMBL" id="CDJ27353.1"/>
    </source>
</evidence>
<dbReference type="AlphaFoldDB" id="U6JV31"/>
<dbReference type="Proteomes" id="UP000030744">
    <property type="component" value="Unassembled WGS sequence"/>
</dbReference>
<accession>U6JV31</accession>
<proteinExistence type="predicted"/>
<reference evidence="1" key="2">
    <citation type="submission" date="2013-10" db="EMBL/GenBank/DDBJ databases">
        <authorList>
            <person name="Aslett M."/>
        </authorList>
    </citation>
    <scope>NUCLEOTIDE SEQUENCE [LARGE SCALE GENOMIC DNA]</scope>
    <source>
        <strain evidence="1">Houghton</strain>
    </source>
</reference>
<protein>
    <submittedName>
        <fullName evidence="1">Uncharacterized protein</fullName>
    </submittedName>
</protein>
<organism evidence="1 2">
    <name type="scientific">Eimeria mitis</name>
    <dbReference type="NCBI Taxonomy" id="44415"/>
    <lineage>
        <taxon>Eukaryota</taxon>
        <taxon>Sar</taxon>
        <taxon>Alveolata</taxon>
        <taxon>Apicomplexa</taxon>
        <taxon>Conoidasida</taxon>
        <taxon>Coccidia</taxon>
        <taxon>Eucoccidiorida</taxon>
        <taxon>Eimeriorina</taxon>
        <taxon>Eimeriidae</taxon>
        <taxon>Eimeria</taxon>
    </lineage>
</organism>
<reference evidence="1" key="1">
    <citation type="submission" date="2013-10" db="EMBL/GenBank/DDBJ databases">
        <title>Genomic analysis of the causative agents of coccidiosis in chickens.</title>
        <authorList>
            <person name="Reid A.J."/>
            <person name="Blake D."/>
            <person name="Billington K."/>
            <person name="Browne H."/>
            <person name="Dunn M."/>
            <person name="Hung S."/>
            <person name="Kawahara F."/>
            <person name="Miranda-Saavedra D."/>
            <person name="Mourier T."/>
            <person name="Nagra H."/>
            <person name="Otto T.D."/>
            <person name="Rawlings N."/>
            <person name="Sanchez A."/>
            <person name="Sanders M."/>
            <person name="Subramaniam C."/>
            <person name="Tay Y."/>
            <person name="Dear P."/>
            <person name="Doerig C."/>
            <person name="Gruber A."/>
            <person name="Parkinson J."/>
            <person name="Shirley M."/>
            <person name="Wan K.L."/>
            <person name="Berriman M."/>
            <person name="Tomley F."/>
            <person name="Pain A."/>
        </authorList>
    </citation>
    <scope>NUCLEOTIDE SEQUENCE [LARGE SCALE GENOMIC DNA]</scope>
    <source>
        <strain evidence="1">Houghton</strain>
    </source>
</reference>
<sequence length="79" mass="8786">MDACYSSRREDIPWPATTKLLLLASEHLTRIFLCAFANRGTSVAEGTYHALTVFAPLRRGGKKRLSGNDAMQCRRKDSG</sequence>
<dbReference type="EMBL" id="HG679418">
    <property type="protein sequence ID" value="CDJ27353.1"/>
    <property type="molecule type" value="Genomic_DNA"/>
</dbReference>
<evidence type="ECO:0000313" key="2">
    <source>
        <dbReference type="Proteomes" id="UP000030744"/>
    </source>
</evidence>
<gene>
    <name evidence="1" type="ORF">EMH_0030990</name>
</gene>
<name>U6JV31_9EIME</name>
<keyword evidence="2" id="KW-1185">Reference proteome</keyword>
<dbReference type="GeneID" id="25377920"/>
<dbReference type="VEuPathDB" id="ToxoDB:EMH_0030990"/>